<keyword evidence="3" id="KW-0560">Oxidoreductase</keyword>
<reference evidence="4" key="2">
    <citation type="journal article" date="2023" name="IMA Fungus">
        <title>Comparative genomic study of the Penicillium genus elucidates a diverse pangenome and 15 lateral gene transfer events.</title>
        <authorList>
            <person name="Petersen C."/>
            <person name="Sorensen T."/>
            <person name="Nielsen M.R."/>
            <person name="Sondergaard T.E."/>
            <person name="Sorensen J.L."/>
            <person name="Fitzpatrick D.A."/>
            <person name="Frisvad J.C."/>
            <person name="Nielsen K.L."/>
        </authorList>
    </citation>
    <scope>NUCLEOTIDE SEQUENCE</scope>
    <source>
        <strain evidence="4">IBT 34128</strain>
    </source>
</reference>
<sequence length="308" mass="34009">MRKPVLPIPPNTNLAGKTVARQSLVFKASRVIITTRSPAKGRAAIAALLADPEVNTNNPIARVEFFDLDLDDYESGMRFVRRVKHDVPELDLLLCNGGVTFFQYQTSKSGHERIMQVLGLLSLLRATAATRGSPTRVTFVGSYSHHQHSLQGTPIATSESVLGHHDDPKACRGRRRYQNSKLVINAFVQRLATVLLPSEVIVNNVCPGLVATDILRNLPLWLKPGMYIFFKLKARTIQEGGRVIIRAAIVAGQESHGKFVQNGKMDRLMVSSGAPFLGEPAGKEYTEKLWAEIIADTIKVYPELEGFV</sequence>
<proteinExistence type="inferred from homology"/>
<dbReference type="OrthoDB" id="542013at2759"/>
<dbReference type="RefSeq" id="XP_056514345.1">
    <property type="nucleotide sequence ID" value="XM_056653278.1"/>
</dbReference>
<evidence type="ECO:0000256" key="1">
    <source>
        <dbReference type="ARBA" id="ARBA00006484"/>
    </source>
</evidence>
<dbReference type="Proteomes" id="UP001141434">
    <property type="component" value="Unassembled WGS sequence"/>
</dbReference>
<dbReference type="InterPro" id="IPR036291">
    <property type="entry name" value="NAD(P)-bd_dom_sf"/>
</dbReference>
<name>A0A9W9FS85_9EURO</name>
<protein>
    <submittedName>
        <fullName evidence="4">Uncharacterized protein</fullName>
    </submittedName>
</protein>
<evidence type="ECO:0000313" key="4">
    <source>
        <dbReference type="EMBL" id="KAJ5105349.1"/>
    </source>
</evidence>
<comment type="similarity">
    <text evidence="1">Belongs to the short-chain dehydrogenases/reductases (SDR) family.</text>
</comment>
<dbReference type="GO" id="GO:0016491">
    <property type="term" value="F:oxidoreductase activity"/>
    <property type="evidence" value="ECO:0007669"/>
    <property type="project" value="UniProtKB-KW"/>
</dbReference>
<keyword evidence="2" id="KW-0521">NADP</keyword>
<keyword evidence="5" id="KW-1185">Reference proteome</keyword>
<dbReference type="PANTHER" id="PTHR24320:SF252">
    <property type="entry name" value="DEHYDROGENASE_REDUCTASE FAMILY PROTEIN, PUTATIVE (AFU_ORTHOLOGUE AFUA_3G08550)-RELATED"/>
    <property type="match status" value="1"/>
</dbReference>
<dbReference type="AlphaFoldDB" id="A0A9W9FS85"/>
<dbReference type="EMBL" id="JAPMSZ010000004">
    <property type="protein sequence ID" value="KAJ5105349.1"/>
    <property type="molecule type" value="Genomic_DNA"/>
</dbReference>
<reference evidence="4" key="1">
    <citation type="submission" date="2022-11" db="EMBL/GenBank/DDBJ databases">
        <authorList>
            <person name="Petersen C."/>
        </authorList>
    </citation>
    <scope>NUCLEOTIDE SEQUENCE</scope>
    <source>
        <strain evidence="4">IBT 34128</strain>
    </source>
</reference>
<dbReference type="PRINTS" id="PR00081">
    <property type="entry name" value="GDHRDH"/>
</dbReference>
<dbReference type="InterPro" id="IPR002347">
    <property type="entry name" value="SDR_fam"/>
</dbReference>
<organism evidence="4 5">
    <name type="scientific">Penicillium alfredii</name>
    <dbReference type="NCBI Taxonomy" id="1506179"/>
    <lineage>
        <taxon>Eukaryota</taxon>
        <taxon>Fungi</taxon>
        <taxon>Dikarya</taxon>
        <taxon>Ascomycota</taxon>
        <taxon>Pezizomycotina</taxon>
        <taxon>Eurotiomycetes</taxon>
        <taxon>Eurotiomycetidae</taxon>
        <taxon>Eurotiales</taxon>
        <taxon>Aspergillaceae</taxon>
        <taxon>Penicillium</taxon>
    </lineage>
</organism>
<dbReference type="GeneID" id="81392446"/>
<evidence type="ECO:0000313" key="5">
    <source>
        <dbReference type="Proteomes" id="UP001141434"/>
    </source>
</evidence>
<comment type="caution">
    <text evidence="4">The sequence shown here is derived from an EMBL/GenBank/DDBJ whole genome shotgun (WGS) entry which is preliminary data.</text>
</comment>
<dbReference type="SUPFAM" id="SSF51735">
    <property type="entry name" value="NAD(P)-binding Rossmann-fold domains"/>
    <property type="match status" value="1"/>
</dbReference>
<accession>A0A9W9FS85</accession>
<evidence type="ECO:0000256" key="3">
    <source>
        <dbReference type="ARBA" id="ARBA00023002"/>
    </source>
</evidence>
<dbReference type="Gene3D" id="3.40.50.720">
    <property type="entry name" value="NAD(P)-binding Rossmann-like Domain"/>
    <property type="match status" value="1"/>
</dbReference>
<dbReference type="PANTHER" id="PTHR24320">
    <property type="entry name" value="RETINOL DEHYDROGENASE"/>
    <property type="match status" value="1"/>
</dbReference>
<gene>
    <name evidence="4" type="ORF">NUU61_002696</name>
</gene>
<evidence type="ECO:0000256" key="2">
    <source>
        <dbReference type="ARBA" id="ARBA00022857"/>
    </source>
</evidence>